<dbReference type="EMBL" id="KN837758">
    <property type="protein sequence ID" value="KIJ23208.1"/>
    <property type="molecule type" value="Genomic_DNA"/>
</dbReference>
<dbReference type="InterPro" id="IPR045055">
    <property type="entry name" value="DNA2/NAM7-like"/>
</dbReference>
<dbReference type="PANTHER" id="PTHR10887">
    <property type="entry name" value="DNA2/NAM7 HELICASE FAMILY"/>
    <property type="match status" value="1"/>
</dbReference>
<dbReference type="HOGENOM" id="CLU_106784_0_0_1"/>
<name>A0A0C9T2Z7_SPHS4</name>
<accession>A0A0C9T2Z7</accession>
<dbReference type="PANTHER" id="PTHR10887:SF495">
    <property type="entry name" value="HELICASE SENATAXIN ISOFORM X1-RELATED"/>
    <property type="match status" value="1"/>
</dbReference>
<reference evidence="2 3" key="1">
    <citation type="submission" date="2014-06" db="EMBL/GenBank/DDBJ databases">
        <title>Evolutionary Origins and Diversification of the Mycorrhizal Mutualists.</title>
        <authorList>
            <consortium name="DOE Joint Genome Institute"/>
            <consortium name="Mycorrhizal Genomics Consortium"/>
            <person name="Kohler A."/>
            <person name="Kuo A."/>
            <person name="Nagy L.G."/>
            <person name="Floudas D."/>
            <person name="Copeland A."/>
            <person name="Barry K.W."/>
            <person name="Cichocki N."/>
            <person name="Veneault-Fourrey C."/>
            <person name="LaButti K."/>
            <person name="Lindquist E.A."/>
            <person name="Lipzen A."/>
            <person name="Lundell T."/>
            <person name="Morin E."/>
            <person name="Murat C."/>
            <person name="Riley R."/>
            <person name="Ohm R."/>
            <person name="Sun H."/>
            <person name="Tunlid A."/>
            <person name="Henrissat B."/>
            <person name="Grigoriev I.V."/>
            <person name="Hibbett D.S."/>
            <person name="Martin F."/>
        </authorList>
    </citation>
    <scope>NUCLEOTIDE SEQUENCE [LARGE SCALE GENOMIC DNA]</scope>
    <source>
        <strain evidence="2 3">SS14</strain>
    </source>
</reference>
<dbReference type="OrthoDB" id="6513042at2759"/>
<dbReference type="InterPro" id="IPR047187">
    <property type="entry name" value="SF1_C_Upf1"/>
</dbReference>
<protein>
    <recommendedName>
        <fullName evidence="1">DNA2/NAM7 helicase-like C-terminal domain-containing protein</fullName>
    </recommendedName>
</protein>
<keyword evidence="3" id="KW-1185">Reference proteome</keyword>
<dbReference type="InterPro" id="IPR027417">
    <property type="entry name" value="P-loop_NTPase"/>
</dbReference>
<dbReference type="Gene3D" id="3.40.50.300">
    <property type="entry name" value="P-loop containing nucleotide triphosphate hydrolases"/>
    <property type="match status" value="1"/>
</dbReference>
<evidence type="ECO:0000313" key="2">
    <source>
        <dbReference type="EMBL" id="KIJ23208.1"/>
    </source>
</evidence>
<evidence type="ECO:0000313" key="3">
    <source>
        <dbReference type="Proteomes" id="UP000054279"/>
    </source>
</evidence>
<dbReference type="Proteomes" id="UP000054279">
    <property type="component" value="Unassembled WGS sequence"/>
</dbReference>
<evidence type="ECO:0000259" key="1">
    <source>
        <dbReference type="Pfam" id="PF13087"/>
    </source>
</evidence>
<dbReference type="Pfam" id="PF13087">
    <property type="entry name" value="AAA_12"/>
    <property type="match status" value="1"/>
</dbReference>
<dbReference type="CDD" id="cd18808">
    <property type="entry name" value="SF1_C_Upf1"/>
    <property type="match status" value="1"/>
</dbReference>
<dbReference type="AlphaFoldDB" id="A0A0C9T2Z7"/>
<dbReference type="SUPFAM" id="SSF52540">
    <property type="entry name" value="P-loop containing nucleoside triphosphate hydrolases"/>
    <property type="match status" value="1"/>
</dbReference>
<proteinExistence type="predicted"/>
<feature type="domain" description="DNA2/NAM7 helicase-like C-terminal" evidence="1">
    <location>
        <begin position="11"/>
        <end position="147"/>
    </location>
</feature>
<sequence length="177" mass="20042">MPTPIGGFIPQEVYDGRLQSQHTIDSKTCLAFVQADGEEAKTGTSQIVKHERSTGCIQLVRNYYQKSNSVVITPYDAQCGKIEQSLKVQNLPWQGRVFSVDSFQEDQADIVIVSTVRTASHGFLKNTYRVNVVLTRCKLGMVIVSNSRFLHEGHWNCLLRELAVHWEQEGDDDVWID</sequence>
<organism evidence="2 3">
    <name type="scientific">Sphaerobolus stellatus (strain SS14)</name>
    <dbReference type="NCBI Taxonomy" id="990650"/>
    <lineage>
        <taxon>Eukaryota</taxon>
        <taxon>Fungi</taxon>
        <taxon>Dikarya</taxon>
        <taxon>Basidiomycota</taxon>
        <taxon>Agaricomycotina</taxon>
        <taxon>Agaricomycetes</taxon>
        <taxon>Phallomycetidae</taxon>
        <taxon>Geastrales</taxon>
        <taxon>Sphaerobolaceae</taxon>
        <taxon>Sphaerobolus</taxon>
    </lineage>
</organism>
<dbReference type="InterPro" id="IPR041679">
    <property type="entry name" value="DNA2/NAM7-like_C"/>
</dbReference>
<gene>
    <name evidence="2" type="ORF">M422DRAFT_196214</name>
</gene>